<dbReference type="CDD" id="cd02219">
    <property type="entry name" value="cupin_YjlB-like"/>
    <property type="match status" value="1"/>
</dbReference>
<dbReference type="Proteomes" id="UP000033121">
    <property type="component" value="Unassembled WGS sequence"/>
</dbReference>
<name>A0A0E9MZW7_9BACT</name>
<dbReference type="Pfam" id="PF07883">
    <property type="entry name" value="Cupin_2"/>
    <property type="match status" value="1"/>
</dbReference>
<evidence type="ECO:0000313" key="3">
    <source>
        <dbReference type="Proteomes" id="UP000033121"/>
    </source>
</evidence>
<accession>A0A0E9MZW7</accession>
<comment type="caution">
    <text evidence="2">The sequence shown here is derived from an EMBL/GenBank/DDBJ whole genome shotgun (WGS) entry which is preliminary data.</text>
</comment>
<reference evidence="2 3" key="1">
    <citation type="submission" date="2015-04" db="EMBL/GenBank/DDBJ databases">
        <title>Whole genome shotgun sequence of Flavihumibacter petaseus NBRC 106054.</title>
        <authorList>
            <person name="Miyazawa S."/>
            <person name="Hosoyama A."/>
            <person name="Hashimoto M."/>
            <person name="Noguchi M."/>
            <person name="Tsuchikane K."/>
            <person name="Ohji S."/>
            <person name="Yamazoe A."/>
            <person name="Ichikawa N."/>
            <person name="Kimura A."/>
            <person name="Fujita N."/>
        </authorList>
    </citation>
    <scope>NUCLEOTIDE SEQUENCE [LARGE SCALE GENOMIC DNA]</scope>
    <source>
        <strain evidence="2 3">NBRC 106054</strain>
    </source>
</reference>
<protein>
    <recommendedName>
        <fullName evidence="1">Cupin type-2 domain-containing protein</fullName>
    </recommendedName>
</protein>
<keyword evidence="3" id="KW-1185">Reference proteome</keyword>
<dbReference type="InterPro" id="IPR011051">
    <property type="entry name" value="RmlC_Cupin_sf"/>
</dbReference>
<dbReference type="EMBL" id="BBWV01000002">
    <property type="protein sequence ID" value="GAO43083.1"/>
    <property type="molecule type" value="Genomic_DNA"/>
</dbReference>
<dbReference type="InterPro" id="IPR013096">
    <property type="entry name" value="Cupin_2"/>
</dbReference>
<dbReference type="InterPro" id="IPR014500">
    <property type="entry name" value="UCP019307_cupin"/>
</dbReference>
<dbReference type="RefSeq" id="WP_046369019.1">
    <property type="nucleotide sequence ID" value="NZ_BBWV01000002.1"/>
</dbReference>
<gene>
    <name evidence="2" type="ORF">FPE01S_02_01870</name>
</gene>
<feature type="domain" description="Cupin type-2" evidence="1">
    <location>
        <begin position="60"/>
        <end position="106"/>
    </location>
</feature>
<sequence length="183" mass="20804">MIEPELYYIEGDEQFPGNPLPVLHYRDVLNIPWWFPATRVKQLFRQHGWSNNWTNGIYTYAHYHSNTHEVMAVIKGSTVIWLGGEEGVTVDLIKGDVLVIPAGVAHLNLGKEKDVICVGGYPGGKDFDINYGKPQERPWTDKKIYALSLPSMGPIYGENDPLLQVWGKTRRQITILNETEIIL</sequence>
<evidence type="ECO:0000313" key="2">
    <source>
        <dbReference type="EMBL" id="GAO43083.1"/>
    </source>
</evidence>
<dbReference type="InterPro" id="IPR014710">
    <property type="entry name" value="RmlC-like_jellyroll"/>
</dbReference>
<dbReference type="OrthoDB" id="9791759at2"/>
<dbReference type="Gene3D" id="2.60.120.10">
    <property type="entry name" value="Jelly Rolls"/>
    <property type="match status" value="1"/>
</dbReference>
<dbReference type="STRING" id="1220578.FPE01S_02_01870"/>
<evidence type="ECO:0000259" key="1">
    <source>
        <dbReference type="Pfam" id="PF07883"/>
    </source>
</evidence>
<dbReference type="PANTHER" id="PTHR36448:SF2">
    <property type="entry name" value="CUPIN TYPE-1 DOMAIN-CONTAINING PROTEIN"/>
    <property type="match status" value="1"/>
</dbReference>
<dbReference type="PANTHER" id="PTHR36448">
    <property type="entry name" value="BLR7373 PROTEIN"/>
    <property type="match status" value="1"/>
</dbReference>
<dbReference type="InterPro" id="IPR047121">
    <property type="entry name" value="YjiB-like"/>
</dbReference>
<proteinExistence type="predicted"/>
<organism evidence="2 3">
    <name type="scientific">Flavihumibacter petaseus NBRC 106054</name>
    <dbReference type="NCBI Taxonomy" id="1220578"/>
    <lineage>
        <taxon>Bacteria</taxon>
        <taxon>Pseudomonadati</taxon>
        <taxon>Bacteroidota</taxon>
        <taxon>Chitinophagia</taxon>
        <taxon>Chitinophagales</taxon>
        <taxon>Chitinophagaceae</taxon>
        <taxon>Flavihumibacter</taxon>
    </lineage>
</organism>
<dbReference type="AlphaFoldDB" id="A0A0E9MZW7"/>
<dbReference type="PIRSF" id="PIRSF019307">
    <property type="entry name" value="UCP019307"/>
    <property type="match status" value="1"/>
</dbReference>
<dbReference type="SUPFAM" id="SSF51182">
    <property type="entry name" value="RmlC-like cupins"/>
    <property type="match status" value="1"/>
</dbReference>